<organism evidence="2 3">
    <name type="scientific">Brevibacillus choshinensis</name>
    <dbReference type="NCBI Taxonomy" id="54911"/>
    <lineage>
        <taxon>Bacteria</taxon>
        <taxon>Bacillati</taxon>
        <taxon>Bacillota</taxon>
        <taxon>Bacilli</taxon>
        <taxon>Bacillales</taxon>
        <taxon>Paenibacillaceae</taxon>
        <taxon>Brevibacillus</taxon>
    </lineage>
</organism>
<proteinExistence type="predicted"/>
<accession>A0ABX7FLG3</accession>
<evidence type="ECO:0000256" key="1">
    <source>
        <dbReference type="SAM" id="Phobius"/>
    </source>
</evidence>
<feature type="transmembrane region" description="Helical" evidence="1">
    <location>
        <begin position="30"/>
        <end position="52"/>
    </location>
</feature>
<sequence>MAIFFFVLCAIALFATIILGLILRKNKAALIGIIIGGLVICTPLLLLADWGLINLHKDEINRVITKNHGAVLGIEAVEARDTPFYPEESNSNRYYKVTFELNKNHYIGWYRATNSINDLHSKPSKGYPEKWILPVSLETSY</sequence>
<keyword evidence="1" id="KW-1133">Transmembrane helix</keyword>
<reference evidence="2 3" key="1">
    <citation type="submission" date="2021-01" db="EMBL/GenBank/DDBJ databases">
        <title>Identification of strong promoters based on the transcriptome of Brevibacillus choshinensis.</title>
        <authorList>
            <person name="Yao D."/>
            <person name="Zhang K."/>
            <person name="Wu J."/>
        </authorList>
    </citation>
    <scope>NUCLEOTIDE SEQUENCE [LARGE SCALE GENOMIC DNA]</scope>
    <source>
        <strain evidence="2 3">HPD31-SP3</strain>
    </source>
</reference>
<gene>
    <name evidence="2" type="ORF">JNE38_24710</name>
</gene>
<dbReference type="EMBL" id="CP069127">
    <property type="protein sequence ID" value="QRG66675.1"/>
    <property type="molecule type" value="Genomic_DNA"/>
</dbReference>
<dbReference type="Proteomes" id="UP000596248">
    <property type="component" value="Chromosome"/>
</dbReference>
<keyword evidence="1" id="KW-0472">Membrane</keyword>
<dbReference type="RefSeq" id="WP_203353741.1">
    <property type="nucleotide sequence ID" value="NZ_CP069127.1"/>
</dbReference>
<keyword evidence="1" id="KW-0812">Transmembrane</keyword>
<protein>
    <recommendedName>
        <fullName evidence="4">DUF4811 domain-containing protein</fullName>
    </recommendedName>
</protein>
<name>A0ABX7FLG3_BRECH</name>
<evidence type="ECO:0000313" key="3">
    <source>
        <dbReference type="Proteomes" id="UP000596248"/>
    </source>
</evidence>
<keyword evidence="3" id="KW-1185">Reference proteome</keyword>
<evidence type="ECO:0008006" key="4">
    <source>
        <dbReference type="Google" id="ProtNLM"/>
    </source>
</evidence>
<evidence type="ECO:0000313" key="2">
    <source>
        <dbReference type="EMBL" id="QRG66675.1"/>
    </source>
</evidence>